<evidence type="ECO:0000313" key="4">
    <source>
        <dbReference type="Proteomes" id="UP000054408"/>
    </source>
</evidence>
<protein>
    <submittedName>
        <fullName evidence="3">Glutathione S-transferase 2</fullName>
    </submittedName>
</protein>
<proteinExistence type="predicted"/>
<dbReference type="Proteomes" id="UP000054408">
    <property type="component" value="Unassembled WGS sequence"/>
</dbReference>
<dbReference type="PANTHER" id="PTHR11571:SF252">
    <property type="entry name" value="GLUTATHIONE S-TRANSFERASE"/>
    <property type="match status" value="1"/>
</dbReference>
<feature type="domain" description="GST C-terminal" evidence="2">
    <location>
        <begin position="83"/>
        <end position="197"/>
    </location>
</feature>
<dbReference type="PROSITE" id="PS50405">
    <property type="entry name" value="GST_CTER"/>
    <property type="match status" value="1"/>
</dbReference>
<dbReference type="InterPro" id="IPR050213">
    <property type="entry name" value="GST_superfamily"/>
</dbReference>
<dbReference type="InterPro" id="IPR036282">
    <property type="entry name" value="Glutathione-S-Trfase_C_sf"/>
</dbReference>
<organism evidence="3 4">
    <name type="scientific">Thecamonas trahens ATCC 50062</name>
    <dbReference type="NCBI Taxonomy" id="461836"/>
    <lineage>
        <taxon>Eukaryota</taxon>
        <taxon>Apusozoa</taxon>
        <taxon>Apusomonadida</taxon>
        <taxon>Apusomonadidae</taxon>
        <taxon>Thecamonas</taxon>
    </lineage>
</organism>
<dbReference type="OMA" id="GIPTTIC"/>
<dbReference type="Pfam" id="PF02798">
    <property type="entry name" value="GST_N"/>
    <property type="match status" value="1"/>
</dbReference>
<evidence type="ECO:0000259" key="1">
    <source>
        <dbReference type="PROSITE" id="PS50404"/>
    </source>
</evidence>
<dbReference type="InterPro" id="IPR040079">
    <property type="entry name" value="Glutathione_S-Trfase"/>
</dbReference>
<dbReference type="SFLD" id="SFLDS00019">
    <property type="entry name" value="Glutathione_Transferase_(cytos"/>
    <property type="match status" value="1"/>
</dbReference>
<dbReference type="RefSeq" id="XP_013757528.1">
    <property type="nucleotide sequence ID" value="XM_013902074.1"/>
</dbReference>
<keyword evidence="3" id="KW-0808">Transferase</keyword>
<dbReference type="PROSITE" id="PS50404">
    <property type="entry name" value="GST_NTER"/>
    <property type="match status" value="1"/>
</dbReference>
<dbReference type="AlphaFoldDB" id="A0A0L0DCC8"/>
<dbReference type="GeneID" id="25565286"/>
<dbReference type="InterPro" id="IPR010987">
    <property type="entry name" value="Glutathione-S-Trfase_C-like"/>
</dbReference>
<dbReference type="InterPro" id="IPR004045">
    <property type="entry name" value="Glutathione_S-Trfase_N"/>
</dbReference>
<dbReference type="eggNOG" id="KOG1695">
    <property type="taxonomic scope" value="Eukaryota"/>
</dbReference>
<reference evidence="3 4" key="1">
    <citation type="submission" date="2010-05" db="EMBL/GenBank/DDBJ databases">
        <title>The Genome Sequence of Thecamonas trahens ATCC 50062.</title>
        <authorList>
            <consortium name="The Broad Institute Genome Sequencing Platform"/>
            <person name="Russ C."/>
            <person name="Cuomo C."/>
            <person name="Shea T."/>
            <person name="Young S.K."/>
            <person name="Zeng Q."/>
            <person name="Koehrsen M."/>
            <person name="Haas B."/>
            <person name="Borodovsky M."/>
            <person name="Guigo R."/>
            <person name="Alvarado L."/>
            <person name="Berlin A."/>
            <person name="Bochicchio J."/>
            <person name="Borenstein D."/>
            <person name="Chapman S."/>
            <person name="Chen Z."/>
            <person name="Freedman E."/>
            <person name="Gellesch M."/>
            <person name="Goldberg J."/>
            <person name="Griggs A."/>
            <person name="Gujja S."/>
            <person name="Heilman E."/>
            <person name="Heiman D."/>
            <person name="Hepburn T."/>
            <person name="Howarth C."/>
            <person name="Jen D."/>
            <person name="Larson L."/>
            <person name="Mehta T."/>
            <person name="Park D."/>
            <person name="Pearson M."/>
            <person name="Roberts A."/>
            <person name="Saif S."/>
            <person name="Shenoy N."/>
            <person name="Sisk P."/>
            <person name="Stolte C."/>
            <person name="Sykes S."/>
            <person name="Thomson T."/>
            <person name="Walk T."/>
            <person name="White J."/>
            <person name="Yandava C."/>
            <person name="Burger G."/>
            <person name="Gray M.W."/>
            <person name="Holland P.W.H."/>
            <person name="King N."/>
            <person name="Lang F.B.F."/>
            <person name="Roger A.J."/>
            <person name="Ruiz-Trillo I."/>
            <person name="Lander E."/>
            <person name="Nusbaum C."/>
        </authorList>
    </citation>
    <scope>NUCLEOTIDE SEQUENCE [LARGE SCALE GENOMIC DNA]</scope>
    <source>
        <strain evidence="3 4">ATCC 50062</strain>
    </source>
</reference>
<dbReference type="InterPro" id="IPR036249">
    <property type="entry name" value="Thioredoxin-like_sf"/>
</dbReference>
<dbReference type="SUPFAM" id="SSF47616">
    <property type="entry name" value="GST C-terminal domain-like"/>
    <property type="match status" value="1"/>
</dbReference>
<keyword evidence="4" id="KW-1185">Reference proteome</keyword>
<dbReference type="STRING" id="461836.A0A0L0DCC8"/>
<dbReference type="PANTHER" id="PTHR11571">
    <property type="entry name" value="GLUTATHIONE S-TRANSFERASE"/>
    <property type="match status" value="1"/>
</dbReference>
<dbReference type="SUPFAM" id="SSF52833">
    <property type="entry name" value="Thioredoxin-like"/>
    <property type="match status" value="1"/>
</dbReference>
<dbReference type="Gene3D" id="3.40.30.10">
    <property type="entry name" value="Glutaredoxin"/>
    <property type="match status" value="1"/>
</dbReference>
<dbReference type="Gene3D" id="1.20.1050.10">
    <property type="match status" value="1"/>
</dbReference>
<accession>A0A0L0DCC8</accession>
<dbReference type="EMBL" id="GL349457">
    <property type="protein sequence ID" value="KNC49741.1"/>
    <property type="molecule type" value="Genomic_DNA"/>
</dbReference>
<evidence type="ECO:0000313" key="3">
    <source>
        <dbReference type="EMBL" id="KNC49741.1"/>
    </source>
</evidence>
<evidence type="ECO:0000259" key="2">
    <source>
        <dbReference type="PROSITE" id="PS50405"/>
    </source>
</evidence>
<dbReference type="GO" id="GO:0006749">
    <property type="term" value="P:glutathione metabolic process"/>
    <property type="evidence" value="ECO:0007669"/>
    <property type="project" value="TreeGrafter"/>
</dbReference>
<dbReference type="GO" id="GO:0004364">
    <property type="term" value="F:glutathione transferase activity"/>
    <property type="evidence" value="ECO:0007669"/>
    <property type="project" value="TreeGrafter"/>
</dbReference>
<dbReference type="CDD" id="cd03039">
    <property type="entry name" value="GST_N_Sigma_like"/>
    <property type="match status" value="1"/>
</dbReference>
<feature type="domain" description="GST N-terminal" evidence="1">
    <location>
        <begin position="4"/>
        <end position="81"/>
    </location>
</feature>
<name>A0A0L0DCC8_THETB</name>
<sequence length="197" mass="20893">MSTTKPKLTYFPHAGRAGAIRDVLADGGVEFDDIRIPFPEFAELKPSLPYGSLPVLEIDGTDYAQSNAILRYAGKLTGAYPEDPVAALMVDELLDATEDIVNMLAPSMRESDEEKKLAMRAVLMAGPLPTALALLEKRIARNTASVYAVGAAKTVADYKMKLLVALLTSGNVDGVPTDVINADSHPATTALVAAMSS</sequence>
<dbReference type="OrthoDB" id="414243at2759"/>
<gene>
    <name evidence="3" type="ORF">AMSG_06013</name>
</gene>